<evidence type="ECO:0000313" key="3">
    <source>
        <dbReference type="Proteomes" id="UP001279734"/>
    </source>
</evidence>
<comment type="caution">
    <text evidence="2">The sequence shown here is derived from an EMBL/GenBank/DDBJ whole genome shotgun (WGS) entry which is preliminary data.</text>
</comment>
<dbReference type="AlphaFoldDB" id="A0AAD3Y560"/>
<keyword evidence="3" id="KW-1185">Reference proteome</keyword>
<feature type="compositionally biased region" description="Basic and acidic residues" evidence="1">
    <location>
        <begin position="92"/>
        <end position="107"/>
    </location>
</feature>
<dbReference type="EMBL" id="BSYO01000037">
    <property type="protein sequence ID" value="GMH29997.1"/>
    <property type="molecule type" value="Genomic_DNA"/>
</dbReference>
<sequence length="113" mass="13118">MNSSINLRTQFQGNDSEFQVIRSQLPDEFLKFQKIGRNRQQIRAPILTGGSQRTRLQGEGQETETTPYDAIVVRQCHLYKYDKFMKNNGGNFDKRIRNNGDKNRDYGTSKQAN</sequence>
<name>A0AAD3Y560_NEPGR</name>
<proteinExistence type="predicted"/>
<reference evidence="2" key="1">
    <citation type="submission" date="2023-05" db="EMBL/GenBank/DDBJ databases">
        <title>Nepenthes gracilis genome sequencing.</title>
        <authorList>
            <person name="Fukushima K."/>
        </authorList>
    </citation>
    <scope>NUCLEOTIDE SEQUENCE</scope>
    <source>
        <strain evidence="2">SING2019-196</strain>
    </source>
</reference>
<accession>A0AAD3Y560</accession>
<gene>
    <name evidence="2" type="ORF">Nepgr_031840</name>
</gene>
<dbReference type="Proteomes" id="UP001279734">
    <property type="component" value="Unassembled WGS sequence"/>
</dbReference>
<evidence type="ECO:0000313" key="2">
    <source>
        <dbReference type="EMBL" id="GMH29997.1"/>
    </source>
</evidence>
<protein>
    <submittedName>
        <fullName evidence="2">Uncharacterized protein</fullName>
    </submittedName>
</protein>
<feature type="region of interest" description="Disordered" evidence="1">
    <location>
        <begin position="88"/>
        <end position="113"/>
    </location>
</feature>
<evidence type="ECO:0000256" key="1">
    <source>
        <dbReference type="SAM" id="MobiDB-lite"/>
    </source>
</evidence>
<organism evidence="2 3">
    <name type="scientific">Nepenthes gracilis</name>
    <name type="common">Slender pitcher plant</name>
    <dbReference type="NCBI Taxonomy" id="150966"/>
    <lineage>
        <taxon>Eukaryota</taxon>
        <taxon>Viridiplantae</taxon>
        <taxon>Streptophyta</taxon>
        <taxon>Embryophyta</taxon>
        <taxon>Tracheophyta</taxon>
        <taxon>Spermatophyta</taxon>
        <taxon>Magnoliopsida</taxon>
        <taxon>eudicotyledons</taxon>
        <taxon>Gunneridae</taxon>
        <taxon>Pentapetalae</taxon>
        <taxon>Caryophyllales</taxon>
        <taxon>Nepenthaceae</taxon>
        <taxon>Nepenthes</taxon>
    </lineage>
</organism>